<dbReference type="AlphaFoldDB" id="A0A076MKE9"/>
<evidence type="ECO:0000313" key="2">
    <source>
        <dbReference type="EMBL" id="AIJ21328.1"/>
    </source>
</evidence>
<organism evidence="2 3">
    <name type="scientific">Amycolatopsis methanolica 239</name>
    <dbReference type="NCBI Taxonomy" id="1068978"/>
    <lineage>
        <taxon>Bacteria</taxon>
        <taxon>Bacillati</taxon>
        <taxon>Actinomycetota</taxon>
        <taxon>Actinomycetes</taxon>
        <taxon>Pseudonocardiales</taxon>
        <taxon>Pseudonocardiaceae</taxon>
        <taxon>Amycolatopsis</taxon>
        <taxon>Amycolatopsis methanolica group</taxon>
    </lineage>
</organism>
<dbReference type="GO" id="GO:0016746">
    <property type="term" value="F:acyltransferase activity"/>
    <property type="evidence" value="ECO:0007669"/>
    <property type="project" value="InterPro"/>
</dbReference>
<dbReference type="KEGG" id="amq:AMETH_1236"/>
<dbReference type="Proteomes" id="UP000062973">
    <property type="component" value="Chromosome"/>
</dbReference>
<keyword evidence="2" id="KW-0808">Transferase</keyword>
<dbReference type="PATRIC" id="fig|1068978.7.peg.1303"/>
<reference evidence="2 3" key="1">
    <citation type="submission" date="2014-07" db="EMBL/GenBank/DDBJ databases">
        <title>Whole Genome Sequence of the Amycolatopsis methanolica 239.</title>
        <authorList>
            <person name="Tang B."/>
        </authorList>
    </citation>
    <scope>NUCLEOTIDE SEQUENCE [LARGE SCALE GENOMIC DNA]</scope>
    <source>
        <strain evidence="2 3">239</strain>
    </source>
</reference>
<name>A0A076MKE9_AMYME</name>
<evidence type="ECO:0000256" key="1">
    <source>
        <dbReference type="SAM" id="MobiDB-lite"/>
    </source>
</evidence>
<feature type="region of interest" description="Disordered" evidence="1">
    <location>
        <begin position="70"/>
        <end position="98"/>
    </location>
</feature>
<protein>
    <submittedName>
        <fullName evidence="2">Acetyl-CoA acetyltransferase</fullName>
    </submittedName>
</protein>
<proteinExistence type="predicted"/>
<dbReference type="eggNOG" id="COG0183">
    <property type="taxonomic scope" value="Bacteria"/>
</dbReference>
<gene>
    <name evidence="2" type="ORF">AMETH_1236</name>
</gene>
<dbReference type="EMBL" id="CP009110">
    <property type="protein sequence ID" value="AIJ21328.1"/>
    <property type="molecule type" value="Genomic_DNA"/>
</dbReference>
<evidence type="ECO:0000313" key="3">
    <source>
        <dbReference type="Proteomes" id="UP000062973"/>
    </source>
</evidence>
<dbReference type="Gene3D" id="3.40.47.10">
    <property type="match status" value="1"/>
</dbReference>
<sequence>MTSLDHRTPVLVGVGQASERIDDTGYRGLSAVEFAAAAARDALADTGADPGDVASAVDTVAGIRQFEISTPIPHSPLGRSDNFPRSVANRIGAGPRSR</sequence>
<accession>A0A076MKE9</accession>
<dbReference type="InterPro" id="IPR016039">
    <property type="entry name" value="Thiolase-like"/>
</dbReference>
<keyword evidence="3" id="KW-1185">Reference proteome</keyword>
<dbReference type="RefSeq" id="WP_017987192.1">
    <property type="nucleotide sequence ID" value="NZ_AQUL01000001.1"/>
</dbReference>
<dbReference type="HOGENOM" id="CLU_2327721_0_0_11"/>
<dbReference type="STRING" id="1068978.AMETH_1236"/>